<accession>A0A117NFS5</accession>
<organism evidence="1">
    <name type="scientific">Picea glauca</name>
    <name type="common">White spruce</name>
    <name type="synonym">Pinus glauca</name>
    <dbReference type="NCBI Taxonomy" id="3330"/>
    <lineage>
        <taxon>Eukaryota</taxon>
        <taxon>Viridiplantae</taxon>
        <taxon>Streptophyta</taxon>
        <taxon>Embryophyta</taxon>
        <taxon>Tracheophyta</taxon>
        <taxon>Spermatophyta</taxon>
        <taxon>Pinopsida</taxon>
        <taxon>Pinidae</taxon>
        <taxon>Conifers I</taxon>
        <taxon>Pinales</taxon>
        <taxon>Pinaceae</taxon>
        <taxon>Picea</taxon>
    </lineage>
</organism>
<dbReference type="AlphaFoldDB" id="A0A117NFS5"/>
<evidence type="ECO:0000313" key="2">
    <source>
        <dbReference type="EMBL" id="KUM45671.1"/>
    </source>
</evidence>
<dbReference type="EMBL" id="LKAM01000017">
    <property type="protein sequence ID" value="KUM45676.1"/>
    <property type="molecule type" value="Genomic_DNA"/>
</dbReference>
<evidence type="ECO:0000313" key="3">
    <source>
        <dbReference type="EMBL" id="KUM45676.1"/>
    </source>
</evidence>
<name>A0A117NFS5_PICGL</name>
<evidence type="ECO:0000313" key="1">
    <source>
        <dbReference type="EMBL" id="KUM45650.1"/>
    </source>
</evidence>
<sequence>MFQERYLKSMAVEVYNGDTDPFVYVEHCTQHWEIEGLRSDLWVNKFIHNLGPIPQDWYLHEETRRQTRDWKTLQTQFCEDLSFLGKSESVQVSLLAALTAHWSRPETK</sequence>
<keyword evidence="1" id="KW-0496">Mitochondrion</keyword>
<reference evidence="1" key="1">
    <citation type="journal article" date="2015" name="Genome Biol. Evol.">
        <title>Organellar Genomes of White Spruce (Picea glauca): Assembly and Annotation.</title>
        <authorList>
            <person name="Jackman S.D."/>
            <person name="Warren R.L."/>
            <person name="Gibb E.A."/>
            <person name="Vandervalk B.P."/>
            <person name="Mohamadi H."/>
            <person name="Chu J."/>
            <person name="Raymond A."/>
            <person name="Pleasance S."/>
            <person name="Coope R."/>
            <person name="Wildung M.R."/>
            <person name="Ritland C.E."/>
            <person name="Bousquet J."/>
            <person name="Jones S.J."/>
            <person name="Bohlmann J."/>
            <person name="Birol I."/>
        </authorList>
    </citation>
    <scope>NUCLEOTIDE SEQUENCE [LARGE SCALE GENOMIC DNA]</scope>
    <source>
        <tissue evidence="1">Flushing bud</tissue>
    </source>
</reference>
<proteinExistence type="predicted"/>
<dbReference type="EMBL" id="LKAM01000017">
    <property type="protein sequence ID" value="KUM45650.1"/>
    <property type="molecule type" value="Genomic_DNA"/>
</dbReference>
<comment type="caution">
    <text evidence="1">The sequence shown here is derived from an EMBL/GenBank/DDBJ whole genome shotgun (WGS) entry which is preliminary data.</text>
</comment>
<protein>
    <submittedName>
        <fullName evidence="1">Uncharacterized protein</fullName>
    </submittedName>
</protein>
<dbReference type="EMBL" id="LKAM01000017">
    <property type="protein sequence ID" value="KUM45671.1"/>
    <property type="molecule type" value="Genomic_DNA"/>
</dbReference>
<gene>
    <name evidence="1" type="ORF">ABT39_MTgene2486</name>
    <name evidence="2" type="ORF">ABT39_MTgene2507</name>
    <name evidence="3" type="ORF">ABT39_MTgene2512</name>
</gene>
<geneLocation type="mitochondrion" evidence="1"/>